<dbReference type="Gene3D" id="3.40.50.2000">
    <property type="entry name" value="Glycogen Phosphorylase B"/>
    <property type="match status" value="2"/>
</dbReference>
<dbReference type="AlphaFoldDB" id="A0A1H9Z6K8"/>
<keyword evidence="3" id="KW-0808">Transferase</keyword>
<evidence type="ECO:0000259" key="1">
    <source>
        <dbReference type="Pfam" id="PF00534"/>
    </source>
</evidence>
<dbReference type="Proteomes" id="UP000243338">
    <property type="component" value="Unassembled WGS sequence"/>
</dbReference>
<evidence type="ECO:0000313" key="3">
    <source>
        <dbReference type="EMBL" id="SES76981.1"/>
    </source>
</evidence>
<dbReference type="InterPro" id="IPR028098">
    <property type="entry name" value="Glyco_trans_4-like_N"/>
</dbReference>
<feature type="domain" description="Glycosyltransferase subfamily 4-like N-terminal" evidence="2">
    <location>
        <begin position="64"/>
        <end position="184"/>
    </location>
</feature>
<sequence length="383" mass="44561">MEQKKGIIILMSAKFSFSIVQSSRALYIFRKLKEEFPDTYIIMQKNEDEQIGLGNLIQVKPIIPISGKFRLLKGMIFKLQMTLLSLWHIVSKRVDYVIIRGYDTILLYPFLKILNIKIYTDYHGKYKNELIQQDRHLRAFFVDHIERLSLYLADRIIVVSGGVIAQIEEYKDKCIYMPNGIDIDKINETDHTCSIKLPGNKRIIGFIGNWEQFMKIEDVCECVKYANNCVGVIIGMGYKADHIMDKYCDTENIIFTGRLQREDVYALIHKFDVCILPYDKDDKHSLYPDYFSSRKAKEYIAAGKPIIVSDVEGRESWLIENQNCLLYESGNPKDLAEKIDMLLNDEELYDKMCTNNRDLSKNFTWDAIIDQSGLIDDIRGTNM</sequence>
<dbReference type="CDD" id="cd03801">
    <property type="entry name" value="GT4_PimA-like"/>
    <property type="match status" value="1"/>
</dbReference>
<dbReference type="Pfam" id="PF00534">
    <property type="entry name" value="Glycos_transf_1"/>
    <property type="match status" value="1"/>
</dbReference>
<gene>
    <name evidence="3" type="ORF">SAMN04488587_0886</name>
</gene>
<dbReference type="STRING" id="1353158.SAMN04488587_0886"/>
<evidence type="ECO:0000313" key="4">
    <source>
        <dbReference type="Proteomes" id="UP000243338"/>
    </source>
</evidence>
<keyword evidence="4" id="KW-1185">Reference proteome</keyword>
<dbReference type="OrthoDB" id="132546at2157"/>
<protein>
    <submittedName>
        <fullName evidence="3">Glycosyltransferase involved in cell wall bisynthesis</fullName>
    </submittedName>
</protein>
<name>A0A1H9Z6K8_9EURY</name>
<dbReference type="GO" id="GO:0016757">
    <property type="term" value="F:glycosyltransferase activity"/>
    <property type="evidence" value="ECO:0007669"/>
    <property type="project" value="InterPro"/>
</dbReference>
<accession>A0A1H9Z6K8</accession>
<reference evidence="4" key="1">
    <citation type="submission" date="2016-10" db="EMBL/GenBank/DDBJ databases">
        <authorList>
            <person name="Varghese N."/>
            <person name="Submissions S."/>
        </authorList>
    </citation>
    <scope>NUCLEOTIDE SEQUENCE [LARGE SCALE GENOMIC DNA]</scope>
    <source>
        <strain evidence="4">SLH 33</strain>
    </source>
</reference>
<feature type="domain" description="Glycosyl transferase family 1" evidence="1">
    <location>
        <begin position="196"/>
        <end position="357"/>
    </location>
</feature>
<organism evidence="3 4">
    <name type="scientific">Methanococcoides vulcani</name>
    <dbReference type="NCBI Taxonomy" id="1353158"/>
    <lineage>
        <taxon>Archaea</taxon>
        <taxon>Methanobacteriati</taxon>
        <taxon>Methanobacteriota</taxon>
        <taxon>Stenosarchaea group</taxon>
        <taxon>Methanomicrobia</taxon>
        <taxon>Methanosarcinales</taxon>
        <taxon>Methanosarcinaceae</taxon>
        <taxon>Methanococcoides</taxon>
    </lineage>
</organism>
<dbReference type="SUPFAM" id="SSF53756">
    <property type="entry name" value="UDP-Glycosyltransferase/glycogen phosphorylase"/>
    <property type="match status" value="1"/>
</dbReference>
<dbReference type="InterPro" id="IPR001296">
    <property type="entry name" value="Glyco_trans_1"/>
</dbReference>
<dbReference type="Pfam" id="PF13439">
    <property type="entry name" value="Glyco_transf_4"/>
    <property type="match status" value="1"/>
</dbReference>
<dbReference type="RefSeq" id="WP_091689403.1">
    <property type="nucleotide sequence ID" value="NZ_CAAGSJ010000001.1"/>
</dbReference>
<dbReference type="EMBL" id="FOHQ01000002">
    <property type="protein sequence ID" value="SES76981.1"/>
    <property type="molecule type" value="Genomic_DNA"/>
</dbReference>
<dbReference type="PANTHER" id="PTHR12526">
    <property type="entry name" value="GLYCOSYLTRANSFERASE"/>
    <property type="match status" value="1"/>
</dbReference>
<evidence type="ECO:0000259" key="2">
    <source>
        <dbReference type="Pfam" id="PF13439"/>
    </source>
</evidence>
<proteinExistence type="predicted"/>